<reference evidence="3" key="1">
    <citation type="journal article" date="2019" name="Int. J. Syst. Evol. Microbiol.">
        <title>The Global Catalogue of Microorganisms (GCM) 10K type strain sequencing project: providing services to taxonomists for standard genome sequencing and annotation.</title>
        <authorList>
            <consortium name="The Broad Institute Genomics Platform"/>
            <consortium name="The Broad Institute Genome Sequencing Center for Infectious Disease"/>
            <person name="Wu L."/>
            <person name="Ma J."/>
        </authorList>
    </citation>
    <scope>NUCLEOTIDE SEQUENCE [LARGE SCALE GENOMIC DNA]</scope>
    <source>
        <strain evidence="3">JCM 16902</strain>
    </source>
</reference>
<proteinExistence type="predicted"/>
<evidence type="ECO:0000313" key="3">
    <source>
        <dbReference type="Proteomes" id="UP001501074"/>
    </source>
</evidence>
<evidence type="ECO:0000259" key="1">
    <source>
        <dbReference type="Pfam" id="PF01370"/>
    </source>
</evidence>
<dbReference type="Pfam" id="PF01370">
    <property type="entry name" value="Epimerase"/>
    <property type="match status" value="1"/>
</dbReference>
<dbReference type="InterPro" id="IPR036291">
    <property type="entry name" value="NAD(P)-bd_dom_sf"/>
</dbReference>
<gene>
    <name evidence="2" type="ORF">GCM10022223_01330</name>
</gene>
<dbReference type="EMBL" id="BAAAZO010000001">
    <property type="protein sequence ID" value="GAA3590582.1"/>
    <property type="molecule type" value="Genomic_DNA"/>
</dbReference>
<dbReference type="PANTHER" id="PTHR43245">
    <property type="entry name" value="BIFUNCTIONAL POLYMYXIN RESISTANCE PROTEIN ARNA"/>
    <property type="match status" value="1"/>
</dbReference>
<comment type="caution">
    <text evidence="2">The sequence shown here is derived from an EMBL/GenBank/DDBJ whole genome shotgun (WGS) entry which is preliminary data.</text>
</comment>
<protein>
    <submittedName>
        <fullName evidence="2">NAD(P)-dependent oxidoreductase</fullName>
    </submittedName>
</protein>
<dbReference type="InterPro" id="IPR050177">
    <property type="entry name" value="Lipid_A_modif_metabolic_enz"/>
</dbReference>
<dbReference type="PANTHER" id="PTHR43245:SF55">
    <property type="entry name" value="NAD(P)-BINDING DOMAIN-CONTAINING PROTEIN"/>
    <property type="match status" value="1"/>
</dbReference>
<keyword evidence="3" id="KW-1185">Reference proteome</keyword>
<sequence>MSGARGKLGREVCRQLEAEGHQYVPADLVPDAEGHAVDLLDAGAVAESLRDCDAVIHCAAIPSPENIEPVELVRINTLTMFNALEEAWRAGIRTAVLASSGSIYGPAWSPEPLVQPYLPVDEDSPLQYVDPYALTKDFLERTGQMYARRGMTVTALRFHWILAVPEVRSVAVPIPEADQVHNLFGYVALEDAARACLLSLKPRPGTGPYEVLVIAADETTSETPTGELLARHSPQSVLRRALPGHTGAFELARAKDIIGWEPRATWRRS</sequence>
<accession>A0ABP6YUG7</accession>
<dbReference type="Gene3D" id="3.40.50.720">
    <property type="entry name" value="NAD(P)-binding Rossmann-like Domain"/>
    <property type="match status" value="1"/>
</dbReference>
<name>A0ABP6YUG7_9ACTN</name>
<organism evidence="2 3">
    <name type="scientific">Kineosporia mesophila</name>
    <dbReference type="NCBI Taxonomy" id="566012"/>
    <lineage>
        <taxon>Bacteria</taxon>
        <taxon>Bacillati</taxon>
        <taxon>Actinomycetota</taxon>
        <taxon>Actinomycetes</taxon>
        <taxon>Kineosporiales</taxon>
        <taxon>Kineosporiaceae</taxon>
        <taxon>Kineosporia</taxon>
    </lineage>
</organism>
<dbReference type="InterPro" id="IPR001509">
    <property type="entry name" value="Epimerase_deHydtase"/>
</dbReference>
<evidence type="ECO:0000313" key="2">
    <source>
        <dbReference type="EMBL" id="GAA3590582.1"/>
    </source>
</evidence>
<feature type="domain" description="NAD-dependent epimerase/dehydratase" evidence="1">
    <location>
        <begin position="2"/>
        <end position="158"/>
    </location>
</feature>
<dbReference type="SUPFAM" id="SSF51735">
    <property type="entry name" value="NAD(P)-binding Rossmann-fold domains"/>
    <property type="match status" value="1"/>
</dbReference>
<dbReference type="Proteomes" id="UP001501074">
    <property type="component" value="Unassembled WGS sequence"/>
</dbReference>